<dbReference type="SUPFAM" id="SSF55486">
    <property type="entry name" value="Metalloproteases ('zincins'), catalytic domain"/>
    <property type="match status" value="1"/>
</dbReference>
<evidence type="ECO:0000256" key="10">
    <source>
        <dbReference type="ARBA" id="ARBA00022869"/>
    </source>
</evidence>
<dbReference type="Pfam" id="PF01421">
    <property type="entry name" value="Reprolysin"/>
    <property type="match status" value="1"/>
</dbReference>
<evidence type="ECO:0000256" key="17">
    <source>
        <dbReference type="PROSITE-ProRule" id="PRU00276"/>
    </source>
</evidence>
<dbReference type="GO" id="GO:0006508">
    <property type="term" value="P:proteolysis"/>
    <property type="evidence" value="ECO:0007669"/>
    <property type="project" value="UniProtKB-KW"/>
</dbReference>
<evidence type="ECO:0000256" key="11">
    <source>
        <dbReference type="ARBA" id="ARBA00023049"/>
    </source>
</evidence>
<dbReference type="FunFam" id="2.20.100.10:FF:000006">
    <property type="entry name" value="A disintegrin and metalloproteinase with thrombospondin motifs 1"/>
    <property type="match status" value="1"/>
</dbReference>
<dbReference type="InterPro" id="IPR013273">
    <property type="entry name" value="ADAMTS/ADAMTS-like"/>
</dbReference>
<feature type="binding site" evidence="15">
    <location>
        <position position="517"/>
    </location>
    <ligand>
        <name>Ca(2+)</name>
        <dbReference type="ChEBI" id="CHEBI:29108"/>
        <label>1</label>
    </ligand>
</feature>
<keyword evidence="18" id="KW-1133">Transmembrane helix</keyword>
<feature type="binding site" evidence="15">
    <location>
        <position position="392"/>
    </location>
    <ligand>
        <name>Ca(2+)</name>
        <dbReference type="ChEBI" id="CHEBI:29108"/>
        <label>2</label>
    </ligand>
</feature>
<feature type="binding site" evidence="15">
    <location>
        <position position="517"/>
    </location>
    <ligand>
        <name>Ca(2+)</name>
        <dbReference type="ChEBI" id="CHEBI:29108"/>
        <label>2</label>
    </ligand>
</feature>
<keyword evidence="3" id="KW-0272">Extracellular matrix</keyword>
<dbReference type="FunFam" id="2.60.120.830:FF:000001">
    <property type="entry name" value="A disintegrin and metalloproteinase with thrombospondin motifs 1"/>
    <property type="match status" value="1"/>
</dbReference>
<feature type="binding site" evidence="15 17">
    <location>
        <position position="460"/>
    </location>
    <ligand>
        <name>Zn(2+)</name>
        <dbReference type="ChEBI" id="CHEBI:29105"/>
        <note>catalytic</note>
    </ligand>
</feature>
<feature type="disulfide bond" evidence="16">
    <location>
        <begin position="466"/>
        <end position="496"/>
    </location>
</feature>
<feature type="disulfide bond" evidence="16">
    <location>
        <begin position="589"/>
        <end position="600"/>
    </location>
</feature>
<feature type="domain" description="Peptidase M12B" evidence="19">
    <location>
        <begin position="306"/>
        <end position="519"/>
    </location>
</feature>
<keyword evidence="2" id="KW-0964">Secreted</keyword>
<comment type="caution">
    <text evidence="17">Lacks conserved residue(s) required for the propagation of feature annotation.</text>
</comment>
<keyword evidence="18" id="KW-0472">Membrane</keyword>
<dbReference type="GO" id="GO:0005604">
    <property type="term" value="C:basement membrane"/>
    <property type="evidence" value="ECO:0007669"/>
    <property type="project" value="UniProtKB-SubCell"/>
</dbReference>
<dbReference type="EMBL" id="CAJFDI010000004">
    <property type="protein sequence ID" value="CAD5226716.1"/>
    <property type="molecule type" value="Genomic_DNA"/>
</dbReference>
<feature type="binding site" evidence="15 17">
    <location>
        <position position="454"/>
    </location>
    <ligand>
        <name>Zn(2+)</name>
        <dbReference type="ChEBI" id="CHEBI:29105"/>
        <note>catalytic</note>
    </ligand>
</feature>
<dbReference type="InterPro" id="IPR010294">
    <property type="entry name" value="ADAMTS_spacer1"/>
</dbReference>
<protein>
    <submittedName>
        <fullName evidence="21">(pine wood nematode) hypothetical protein</fullName>
    </submittedName>
</protein>
<feature type="disulfide bond" evidence="16">
    <location>
        <begin position="639"/>
        <end position="651"/>
    </location>
</feature>
<keyword evidence="15" id="KW-0106">Calcium</keyword>
<feature type="disulfide bond" evidence="16">
    <location>
        <begin position="381"/>
        <end position="434"/>
    </location>
</feature>
<evidence type="ECO:0000259" key="20">
    <source>
        <dbReference type="PROSITE" id="PS51046"/>
    </source>
</evidence>
<dbReference type="GO" id="GO:0030198">
    <property type="term" value="P:extracellular matrix organization"/>
    <property type="evidence" value="ECO:0007669"/>
    <property type="project" value="InterPro"/>
</dbReference>
<dbReference type="InterPro" id="IPR050439">
    <property type="entry name" value="ADAMTS_ADAMTS-like"/>
</dbReference>
<dbReference type="PROSITE" id="PS50215">
    <property type="entry name" value="ADAM_MEPRO"/>
    <property type="match status" value="1"/>
</dbReference>
<keyword evidence="11" id="KW-0482">Metalloprotease</keyword>
<dbReference type="PROSITE" id="PS51046">
    <property type="entry name" value="GON"/>
    <property type="match status" value="1"/>
</dbReference>
<keyword evidence="7" id="KW-0677">Repeat</keyword>
<feature type="binding site" evidence="15">
    <location>
        <position position="309"/>
    </location>
    <ligand>
        <name>Ca(2+)</name>
        <dbReference type="ChEBI" id="CHEBI:29108"/>
        <label>1</label>
    </ligand>
</feature>
<keyword evidence="9 15" id="KW-0862">Zinc</keyword>
<name>A0A1I7S371_BURXY</name>
<feature type="binding site" evidence="15">
    <location>
        <position position="309"/>
    </location>
    <ligand>
        <name>Ca(2+)</name>
        <dbReference type="ChEBI" id="CHEBI:29108"/>
        <label>2</label>
    </ligand>
</feature>
<keyword evidence="23" id="KW-1185">Reference proteome</keyword>
<keyword evidence="4" id="KW-0645">Protease</keyword>
<dbReference type="Proteomes" id="UP000582659">
    <property type="component" value="Unassembled WGS sequence"/>
</dbReference>
<feature type="binding site" evidence="15 17">
    <location>
        <position position="450"/>
    </location>
    <ligand>
        <name>Zn(2+)</name>
        <dbReference type="ChEBI" id="CHEBI:29105"/>
        <note>catalytic</note>
    </ligand>
</feature>
<dbReference type="GO" id="GO:0004222">
    <property type="term" value="F:metalloendopeptidase activity"/>
    <property type="evidence" value="ECO:0007669"/>
    <property type="project" value="InterPro"/>
</dbReference>
<feature type="disulfide bond" evidence="16">
    <location>
        <begin position="544"/>
        <end position="566"/>
    </location>
</feature>
<evidence type="ECO:0000256" key="9">
    <source>
        <dbReference type="ARBA" id="ARBA00022833"/>
    </source>
</evidence>
<dbReference type="InterPro" id="IPR041645">
    <property type="entry name" value="ADAMTS_CR_2"/>
</dbReference>
<keyword evidence="12 16" id="KW-1015">Disulfide bond</keyword>
<dbReference type="InterPro" id="IPR001590">
    <property type="entry name" value="Peptidase_M12B"/>
</dbReference>
<dbReference type="InterPro" id="IPR024079">
    <property type="entry name" value="MetalloPept_cat_dom_sf"/>
</dbReference>
<feature type="domain" description="GON" evidence="20">
    <location>
        <begin position="1930"/>
        <end position="2131"/>
    </location>
</feature>
<evidence type="ECO:0000256" key="8">
    <source>
        <dbReference type="ARBA" id="ARBA00022801"/>
    </source>
</evidence>
<evidence type="ECO:0000256" key="16">
    <source>
        <dbReference type="PIRSR" id="PIRSR613273-3"/>
    </source>
</evidence>
<sequence>MPRLRRDRYDGNNRVLDPKDQPCCSSSVLETEERLIEDSVEDLHDNQAPYFTSNLLPQTLQQPYKTRNLKRILLMIGGLAVLGLIGGLINFGDSSFEKRHSLYSGINEDQGETWYLNSHEIRRRRDLSPEEDEEDPNLKGLSLECNQKCTLTLHRQSQVLRINLFRKEFNSIQKEEKVIPIIQYLESENETQANPTLLSPACIYSARVEEGQEESIVNLCEPNGGLFGTLSLSDGAYVIEPLSVDGKTRKKRDLKIKPHLIYKAKNIPFEEPLDSEGPGKTDEDQLFLNSSKNGNRNKRAANSWDYYVEVLVVADYKMLVYHQNNLESYVLTLFSTVASIYRHASLRASVNIIVVRVVVLKHENVGPRVSNHAQETLQQFCAWQQNLNDRNDDALAHHDVAILLTRHDICRATNKCDTLGLAELGTMCDARKSCAIIEDNGLSAAFTIAHELGHILNIPHDDERRCGRYMPLTKNNYHIMAPTLEYNTNPWAWSPCSSAMLERFLDNQRSQTQCILDKPIERRYMDKMFNHPPAGMLYSVNQQCQFVFGPSAEICPYMPTCRRLWCSTYYGFQMGCRTQHMPWADGTPCGDSMWCHRGQCVGISPNKRLKVDGGWGEWQIFGSCSRTCGGGVQKGVRDCDKPRPMNGGKYCVGQRERYRSCNIQECPFETAGFRETQCSEFDNKNVGIHGVPITTKWVPKYTGIAKNERCKLYCRAKDSAAFYLLKDKVIDGTPCDRNSDDICIDGICHKAGCDHRLGSDIKRDTCGVCGGDGSTCQTVQGVYNEKTSFGYNEVLRIPAGSANIDISQLSYNNHKDDDNYLALRTATGEFLLNGQYQVSVFRQQIPILDTVLEYSGSDNIVERINGSGPLRSDIYVHVLSVGNLNPPHVNYKYMVPRNPGRLNTVSRSSQYYWIIADDWSQCSSRCQGSQVQGLKCMEAASNRPVADQYCTSKRPEQKQRMCNVNCFFKWKTTHSSACSARCGKGEQNQDVACVTLTKQPNNLEKEEPAHEQECVSVGLSKPPSRIPCYNDCDGRMWTYSAWTPCSATCGNDGISRRQVTCTDSANRSIDPRFCDQIPKESTETECNRLPCPGWIYGQWTECSRSCDGGIRVRHSSCADSSGREIPVENCASQERKDREKCNEHVCSKWKYGMWSSCSTTCGNGIQKRDATCVDRNGKQLDDNKCDVREKILQKSCHQGDCPHWKIGSWSTCSVSCLDGYKTRSVQCVDGNESRISEDYCLKTSNNSRPSTHELCNNGPCPYWRLNPWSPCSASCGSGIRSRTVECVFKEQVVDASFCSEQPPKQQQQNCTLLPCSEWRTHPWSRCSKSCGSGMQSRKVECTRDGNVVNNNECSGTKPRTEKACNREECEPPNVQPNESPIYWATGPWTECSKYCGNGTQRRQVKCRDSRSRQELPDEYCRNFEKEPESRTCNLRPCVEWRSGEWSSCQGSCGAHVVQKRHVYCFSTENPPVQVTDADCDPTDQPASIKGCNFPPCPAEAKTTLGEWKTGPWLACSVSCGIGYRRRTVQCDSKICNESTKPSQFEHCNLGECRQKHTWQAGQWSMCSITCGKGGLQQRRIWCESIVNPTKEVSAKECDLTDAPQSRRICHDLPECPINSAPQTTTQVNRSPKYVWTSGQWSMCSSSCGPGARVRDVYCVDALTQTTKMPPTLCDPAERPVAEHRCRQKTCPKWVKEKWSECSVTCGKGVRRREVFCRRGRDETLADSYCAEADRPENVRPCESQKCSSYEWKVTPWSKCVDLCKPNEQHRRAYCMSSLNQRAAPKMCSNDTIPILKRNCPSDKCPYNWVPGPWSTCSKTCGIGHQFRRLECKVKENMWLNQPERESTVLSRMCMALKKPEVSMECIMNSCDSEFRWSVGPWSKCSQECGPGSRKRKVYCLNTKNEKVEKEKCNEGHRPVKRENCFLRNCLPGDCAQLKSQNPNVNGVDGEYFVLVAGYRTKVYCHGMNETLPRTYLTVNPQMNYAEFYGKRLAYPFSCPYDGQRNDSCDCTDDGHLSVGRTEFGKVRVDLQNMKINPHDFTFAKTSHGSPVPYGTAGDCYSMSDCPQGRFSIDLRNTGLKIVDDLQWTDHGHRTSSHIERSMNNAVITGACGGYCGECAPERFKGLVLELEHKLKSKKH</sequence>
<evidence type="ECO:0000256" key="3">
    <source>
        <dbReference type="ARBA" id="ARBA00022530"/>
    </source>
</evidence>
<dbReference type="Proteomes" id="UP000095284">
    <property type="component" value="Unplaced"/>
</dbReference>
<feature type="disulfide bond" evidence="16">
    <location>
        <begin position="410"/>
        <end position="416"/>
    </location>
</feature>
<feature type="binding site" evidence="15">
    <location>
        <position position="399"/>
    </location>
    <ligand>
        <name>Ca(2+)</name>
        <dbReference type="ChEBI" id="CHEBI:29108"/>
        <label>1</label>
    </ligand>
</feature>
<keyword evidence="13" id="KW-0325">Glycoprotein</keyword>
<keyword evidence="10" id="KW-0084">Basement membrane</keyword>
<feature type="disulfide bond" evidence="16">
    <location>
        <begin position="555"/>
        <end position="576"/>
    </location>
</feature>
<dbReference type="WBParaSite" id="BXY_0745100.1">
    <property type="protein sequence ID" value="BXY_0745100.1"/>
    <property type="gene ID" value="BXY_0745100"/>
</dbReference>
<feature type="binding site" evidence="15">
    <location>
        <position position="392"/>
    </location>
    <ligand>
        <name>Ca(2+)</name>
        <dbReference type="ChEBI" id="CHEBI:29108"/>
        <label>1</label>
    </ligand>
</feature>
<evidence type="ECO:0000256" key="1">
    <source>
        <dbReference type="ARBA" id="ARBA00004302"/>
    </source>
</evidence>
<dbReference type="GO" id="GO:0009653">
    <property type="term" value="P:anatomical structure morphogenesis"/>
    <property type="evidence" value="ECO:0007669"/>
    <property type="project" value="UniProtKB-ARBA"/>
</dbReference>
<dbReference type="Pfam" id="PF19030">
    <property type="entry name" value="TSP1_ADAMTS"/>
    <property type="match status" value="14"/>
</dbReference>
<evidence type="ECO:0000313" key="21">
    <source>
        <dbReference type="EMBL" id="CAD5226716.1"/>
    </source>
</evidence>
<dbReference type="SMART" id="SM00209">
    <property type="entry name" value="TSP1"/>
    <property type="match status" value="17"/>
</dbReference>
<evidence type="ECO:0000256" key="14">
    <source>
        <dbReference type="PIRSR" id="PIRSR613273-1"/>
    </source>
</evidence>
<keyword evidence="6" id="KW-0732">Signal</keyword>
<keyword evidence="18" id="KW-0812">Transmembrane</keyword>
<evidence type="ECO:0000256" key="4">
    <source>
        <dbReference type="ARBA" id="ARBA00022670"/>
    </source>
</evidence>
<evidence type="ECO:0000313" key="23">
    <source>
        <dbReference type="Proteomes" id="UP000659654"/>
    </source>
</evidence>
<dbReference type="SMR" id="A0A1I7S371"/>
<dbReference type="Gene3D" id="3.40.1620.60">
    <property type="match status" value="1"/>
</dbReference>
<accession>A0A1I7S371</accession>
<feature type="transmembrane region" description="Helical" evidence="18">
    <location>
        <begin position="72"/>
        <end position="92"/>
    </location>
</feature>
<dbReference type="PANTHER" id="PTHR13723:SF278">
    <property type="entry name" value="ADAM METALLOPEPTIDASE WITH THROMBOSPONDIN TYPE 1 MOTIF A, ISOFORM B"/>
    <property type="match status" value="1"/>
</dbReference>
<dbReference type="FunFam" id="2.20.100.10:FF:000005">
    <property type="entry name" value="ADAM metallopeptidase with thrombospondin type 1 motif 9"/>
    <property type="match status" value="9"/>
</dbReference>
<dbReference type="InterPro" id="IPR036383">
    <property type="entry name" value="TSP1_rpt_sf"/>
</dbReference>
<dbReference type="Pfam" id="PF00090">
    <property type="entry name" value="TSP_1"/>
    <property type="match status" value="1"/>
</dbReference>
<dbReference type="GO" id="GO:0016477">
    <property type="term" value="P:cell migration"/>
    <property type="evidence" value="ECO:0007669"/>
    <property type="project" value="UniProtKB-ARBA"/>
</dbReference>
<dbReference type="PROSITE" id="PS50092">
    <property type="entry name" value="TSP1"/>
    <property type="match status" value="15"/>
</dbReference>
<comment type="subcellular location">
    <subcellularLocation>
        <location evidence="1">Secreted</location>
        <location evidence="1">Extracellular space</location>
        <location evidence="1">Extracellular matrix</location>
        <location evidence="1">Basement membrane</location>
    </subcellularLocation>
</comment>
<evidence type="ECO:0000256" key="2">
    <source>
        <dbReference type="ARBA" id="ARBA00022525"/>
    </source>
</evidence>
<keyword evidence="8" id="KW-0378">Hydrolase</keyword>
<gene>
    <name evidence="21" type="ORF">BXYJ_LOCUS9261</name>
</gene>
<evidence type="ECO:0000313" key="24">
    <source>
        <dbReference type="WBParaSite" id="BXY_0745100.1"/>
    </source>
</evidence>
<dbReference type="PANTHER" id="PTHR13723">
    <property type="entry name" value="ADAMTS A DISINTEGRIN AND METALLOPROTEASE WITH THROMBOSPONDIN MOTIFS PROTEASE"/>
    <property type="match status" value="1"/>
</dbReference>
<dbReference type="PRINTS" id="PR01857">
    <property type="entry name" value="ADAMTSFAMILY"/>
</dbReference>
<comment type="cofactor">
    <cofactor evidence="15">
        <name>Zn(2+)</name>
        <dbReference type="ChEBI" id="CHEBI:29105"/>
    </cofactor>
    <text evidence="15">Binds 1 zinc ion per subunit.</text>
</comment>
<dbReference type="Pfam" id="PF05986">
    <property type="entry name" value="ADAMTS_spacer1"/>
    <property type="match status" value="1"/>
</dbReference>
<keyword evidence="5 15" id="KW-0479">Metal-binding</keyword>
<feature type="active site" evidence="14 17">
    <location>
        <position position="451"/>
    </location>
</feature>
<proteinExistence type="predicted"/>
<dbReference type="Pfam" id="PF17771">
    <property type="entry name" value="ADAMTS_CR_2"/>
    <property type="match status" value="1"/>
</dbReference>
<feature type="disulfide bond" evidence="16">
    <location>
        <begin position="428"/>
        <end position="514"/>
    </location>
</feature>
<dbReference type="CDD" id="cd04273">
    <property type="entry name" value="ZnMc_ADAMTS_like"/>
    <property type="match status" value="1"/>
</dbReference>
<evidence type="ECO:0000256" key="15">
    <source>
        <dbReference type="PIRSR" id="PIRSR613273-2"/>
    </source>
</evidence>
<dbReference type="GO" id="GO:0008270">
    <property type="term" value="F:zinc ion binding"/>
    <property type="evidence" value="ECO:0007669"/>
    <property type="project" value="InterPro"/>
</dbReference>
<dbReference type="OrthoDB" id="5948003at2759"/>
<dbReference type="InterPro" id="IPR000884">
    <property type="entry name" value="TSP1_rpt"/>
</dbReference>
<reference evidence="21" key="2">
    <citation type="submission" date="2020-09" db="EMBL/GenBank/DDBJ databases">
        <authorList>
            <person name="Kikuchi T."/>
        </authorList>
    </citation>
    <scope>NUCLEOTIDE SEQUENCE</scope>
    <source>
        <strain evidence="21">Ka4C1</strain>
    </source>
</reference>
<dbReference type="Gene3D" id="2.20.100.10">
    <property type="entry name" value="Thrombospondin type-1 (TSP1) repeat"/>
    <property type="match status" value="15"/>
</dbReference>
<dbReference type="EMBL" id="CAJFCV020000004">
    <property type="protein sequence ID" value="CAG9116117.1"/>
    <property type="molecule type" value="Genomic_DNA"/>
</dbReference>
<dbReference type="Proteomes" id="UP000659654">
    <property type="component" value="Unassembled WGS sequence"/>
</dbReference>
<evidence type="ECO:0000313" key="22">
    <source>
        <dbReference type="Proteomes" id="UP000095284"/>
    </source>
</evidence>
<dbReference type="eggNOG" id="KOG3538">
    <property type="taxonomic scope" value="Eukaryota"/>
</dbReference>
<evidence type="ECO:0000256" key="12">
    <source>
        <dbReference type="ARBA" id="ARBA00023157"/>
    </source>
</evidence>
<dbReference type="Pfam" id="PF08685">
    <property type="entry name" value="GON"/>
    <property type="match status" value="1"/>
</dbReference>
<organism evidence="22 24">
    <name type="scientific">Bursaphelenchus xylophilus</name>
    <name type="common">Pinewood nematode worm</name>
    <name type="synonym">Aphelenchoides xylophilus</name>
    <dbReference type="NCBI Taxonomy" id="6326"/>
    <lineage>
        <taxon>Eukaryota</taxon>
        <taxon>Metazoa</taxon>
        <taxon>Ecdysozoa</taxon>
        <taxon>Nematoda</taxon>
        <taxon>Chromadorea</taxon>
        <taxon>Rhabditida</taxon>
        <taxon>Tylenchina</taxon>
        <taxon>Tylenchomorpha</taxon>
        <taxon>Aphelenchoidea</taxon>
        <taxon>Aphelenchoididae</taxon>
        <taxon>Bursaphelenchus</taxon>
    </lineage>
</organism>
<evidence type="ECO:0000256" key="7">
    <source>
        <dbReference type="ARBA" id="ARBA00022737"/>
    </source>
</evidence>
<dbReference type="SUPFAM" id="SSF82895">
    <property type="entry name" value="TSP-1 type 1 repeat"/>
    <property type="match status" value="15"/>
</dbReference>
<dbReference type="Pfam" id="PF19236">
    <property type="entry name" value="ADAMTS_CR_3"/>
    <property type="match status" value="1"/>
</dbReference>
<feature type="disulfide bond" evidence="16">
    <location>
        <begin position="624"/>
        <end position="661"/>
    </location>
</feature>
<reference evidence="24" key="1">
    <citation type="submission" date="2016-11" db="UniProtKB">
        <authorList>
            <consortium name="WormBaseParasite"/>
        </authorList>
    </citation>
    <scope>IDENTIFICATION</scope>
</reference>
<feature type="binding site" evidence="15">
    <location>
        <position position="514"/>
    </location>
    <ligand>
        <name>Ca(2+)</name>
        <dbReference type="ChEBI" id="CHEBI:29108"/>
        <label>1</label>
    </ligand>
</feature>
<dbReference type="InterPro" id="IPR045371">
    <property type="entry name" value="ADAMTS_CR_3"/>
</dbReference>
<dbReference type="Gene3D" id="3.40.390.10">
    <property type="entry name" value="Collagenase (Catalytic Domain)"/>
    <property type="match status" value="1"/>
</dbReference>
<dbReference type="FunFam" id="3.40.390.10:FF:000001">
    <property type="entry name" value="A disintegrin and metalloproteinase with thrombospondin motifs 1"/>
    <property type="match status" value="1"/>
</dbReference>
<feature type="disulfide bond" evidence="16">
    <location>
        <begin position="628"/>
        <end position="666"/>
    </location>
</feature>
<evidence type="ECO:0000256" key="6">
    <source>
        <dbReference type="ARBA" id="ARBA00022729"/>
    </source>
</evidence>
<dbReference type="InterPro" id="IPR012314">
    <property type="entry name" value="Pept_M12B_GON-ADAMTSs"/>
</dbReference>
<feature type="disulfide bond" evidence="16">
    <location>
        <begin position="561"/>
        <end position="595"/>
    </location>
</feature>
<evidence type="ECO:0000256" key="18">
    <source>
        <dbReference type="SAM" id="Phobius"/>
    </source>
</evidence>
<evidence type="ECO:0000259" key="19">
    <source>
        <dbReference type="PROSITE" id="PS50215"/>
    </source>
</evidence>
<dbReference type="Gene3D" id="2.60.120.830">
    <property type="match status" value="1"/>
</dbReference>
<evidence type="ECO:0000256" key="5">
    <source>
        <dbReference type="ARBA" id="ARBA00022723"/>
    </source>
</evidence>
<evidence type="ECO:0000256" key="13">
    <source>
        <dbReference type="ARBA" id="ARBA00023180"/>
    </source>
</evidence>